<name>A7TUQ2_STRLI</name>
<dbReference type="EMBL" id="EF210454">
    <property type="protein sequence ID" value="ABP49081.1"/>
    <property type="molecule type" value="Genomic_DNA"/>
</dbReference>
<reference evidence="2" key="1">
    <citation type="journal article" date="2007" name="Mol. Microbiol.">
        <title>Analysis of a genomic island housing genes for DNA S-modification system in Streptomyces lividans 66 and its counterparts in other distantly related bacteria.</title>
        <authorList>
            <person name="He X."/>
            <person name="Ou H.Y."/>
            <person name="Yu Q."/>
            <person name="Zhou X."/>
            <person name="Wu J."/>
            <person name="Liang J."/>
            <person name="Zhang W."/>
            <person name="Rajakumar K."/>
            <person name="Deng Z."/>
        </authorList>
    </citation>
    <scope>NUCLEOTIDE SEQUENCE</scope>
    <source>
        <strain evidence="2">66</strain>
    </source>
</reference>
<keyword evidence="1" id="KW-0175">Coiled coil</keyword>
<proteinExistence type="predicted"/>
<protein>
    <submittedName>
        <fullName evidence="2">Uncharacterized protein</fullName>
    </submittedName>
</protein>
<sequence length="155" mass="17308">MRRGRPRSGRLTGPPSLARSVGHAVVRSVTVSEASLHDDERARIRDAIDRLLAGTATQSNGSFTVVALAAEAGVHRMALLKRHVDLKNEFYERVRNETNQTPEAEKRLRETVTKLKKTISEQRKEIEELRATAAGLTFANAVLVEKLRSRNSPRE</sequence>
<evidence type="ECO:0000313" key="2">
    <source>
        <dbReference type="EMBL" id="ABP49081.1"/>
    </source>
</evidence>
<gene>
    <name evidence="2" type="ORF">SLG05</name>
</gene>
<evidence type="ECO:0000256" key="1">
    <source>
        <dbReference type="SAM" id="Coils"/>
    </source>
</evidence>
<feature type="coiled-coil region" evidence="1">
    <location>
        <begin position="105"/>
        <end position="132"/>
    </location>
</feature>
<dbReference type="AlphaFoldDB" id="A7TUQ2"/>
<organism evidence="2">
    <name type="scientific">Streptomyces lividans</name>
    <dbReference type="NCBI Taxonomy" id="1916"/>
    <lineage>
        <taxon>Bacteria</taxon>
        <taxon>Bacillati</taxon>
        <taxon>Actinomycetota</taxon>
        <taxon>Actinomycetes</taxon>
        <taxon>Kitasatosporales</taxon>
        <taxon>Streptomycetaceae</taxon>
        <taxon>Streptomyces</taxon>
    </lineage>
</organism>
<accession>A7TUQ2</accession>